<sequence length="351" mass="36166">METPKKVKVGAQALHAMVRDMFAAAGMEAAPAGVVADVLVWANLRGVDSHGIARVPRYLEMFASGEAAARAAMETQRLRPGVLMVHAKGAPGPVALTHAVRQAMEIARETGVCWAAVRGTVHTGAIGYYTELAAREGFAVIGLVAGVPNMAYTGSSVPAVATSPVSIAMPSAAQPTPVLDMATAAIALGKIAQYKIAGKPLPEGSALDADGVPTTDAAKAETPLPMAGAKGAGLSLMLELLCGVLTGNPIVTEYHTHTPEGERHRQNATFIVADVSAFQPPDRVRAMVDATLDTLHGLPRSGADAILFPGERGASTLAARSASGIPLPMASWKKLVADAERLGVRPAALLD</sequence>
<dbReference type="InterPro" id="IPR036111">
    <property type="entry name" value="Mal/L-sulfo/L-lacto_DH-like_sf"/>
</dbReference>
<dbReference type="InterPro" id="IPR003767">
    <property type="entry name" value="Malate/L-lactate_DH-like"/>
</dbReference>
<evidence type="ECO:0000313" key="4">
    <source>
        <dbReference type="Proteomes" id="UP000277294"/>
    </source>
</evidence>
<dbReference type="RefSeq" id="WP_124079926.1">
    <property type="nucleotide sequence ID" value="NZ_UWPJ01000018.1"/>
</dbReference>
<dbReference type="EMBL" id="UWPJ01000018">
    <property type="protein sequence ID" value="VCU70419.1"/>
    <property type="molecule type" value="Genomic_DNA"/>
</dbReference>
<organism evidence="3 4">
    <name type="scientific">Pigmentiphaga humi</name>
    <dbReference type="NCBI Taxonomy" id="2478468"/>
    <lineage>
        <taxon>Bacteria</taxon>
        <taxon>Pseudomonadati</taxon>
        <taxon>Pseudomonadota</taxon>
        <taxon>Betaproteobacteria</taxon>
        <taxon>Burkholderiales</taxon>
        <taxon>Alcaligenaceae</taxon>
        <taxon>Pigmentiphaga</taxon>
    </lineage>
</organism>
<protein>
    <submittedName>
        <fullName evidence="3">Ureidoglycolate dehydrogenase (NAD(+))</fullName>
        <ecNumber evidence="3">1.1.1.350</ecNumber>
    </submittedName>
</protein>
<dbReference type="Proteomes" id="UP000277294">
    <property type="component" value="Unassembled WGS sequence"/>
</dbReference>
<dbReference type="Pfam" id="PF02615">
    <property type="entry name" value="Ldh_2"/>
    <property type="match status" value="1"/>
</dbReference>
<dbReference type="GO" id="GO:0016491">
    <property type="term" value="F:oxidoreductase activity"/>
    <property type="evidence" value="ECO:0007669"/>
    <property type="project" value="UniProtKB-KW"/>
</dbReference>
<proteinExistence type="inferred from homology"/>
<dbReference type="InterPro" id="IPR043144">
    <property type="entry name" value="Mal/L-sulf/L-lact_DH-like_ah"/>
</dbReference>
<dbReference type="InterPro" id="IPR043143">
    <property type="entry name" value="Mal/L-sulf/L-lact_DH-like_NADP"/>
</dbReference>
<dbReference type="SUPFAM" id="SSF89733">
    <property type="entry name" value="L-sulfolactate dehydrogenase-like"/>
    <property type="match status" value="1"/>
</dbReference>
<dbReference type="PANTHER" id="PTHR11091">
    <property type="entry name" value="OXIDOREDUCTASE-RELATED"/>
    <property type="match status" value="1"/>
</dbReference>
<dbReference type="Gene3D" id="1.10.1530.10">
    <property type="match status" value="1"/>
</dbReference>
<evidence type="ECO:0000313" key="3">
    <source>
        <dbReference type="EMBL" id="VCU70419.1"/>
    </source>
</evidence>
<dbReference type="EC" id="1.1.1.350" evidence="3"/>
<evidence type="ECO:0000256" key="2">
    <source>
        <dbReference type="ARBA" id="ARBA00023002"/>
    </source>
</evidence>
<dbReference type="Gene3D" id="3.30.1370.60">
    <property type="entry name" value="Hypothetical oxidoreductase yiak, domain 2"/>
    <property type="match status" value="1"/>
</dbReference>
<dbReference type="PANTHER" id="PTHR11091:SF0">
    <property type="entry name" value="MALATE DEHYDROGENASE"/>
    <property type="match status" value="1"/>
</dbReference>
<keyword evidence="4" id="KW-1185">Reference proteome</keyword>
<name>A0A3P4B2B0_9BURK</name>
<gene>
    <name evidence="3" type="primary">allD</name>
    <name evidence="3" type="ORF">PIGHUM_02491</name>
</gene>
<comment type="similarity">
    <text evidence="1">Belongs to the LDH2/MDH2 oxidoreductase family.</text>
</comment>
<reference evidence="3 4" key="1">
    <citation type="submission" date="2018-10" db="EMBL/GenBank/DDBJ databases">
        <authorList>
            <person name="Criscuolo A."/>
        </authorList>
    </citation>
    <scope>NUCLEOTIDE SEQUENCE [LARGE SCALE GENOMIC DNA]</scope>
    <source>
        <strain evidence="3">DnA1</strain>
    </source>
</reference>
<dbReference type="OrthoDB" id="924592at2"/>
<keyword evidence="2 3" id="KW-0560">Oxidoreductase</keyword>
<evidence type="ECO:0000256" key="1">
    <source>
        <dbReference type="ARBA" id="ARBA00006056"/>
    </source>
</evidence>
<dbReference type="AlphaFoldDB" id="A0A3P4B2B0"/>
<accession>A0A3P4B2B0</accession>